<dbReference type="InterPro" id="IPR000847">
    <property type="entry name" value="LysR_HTH_N"/>
</dbReference>
<dbReference type="SUPFAM" id="SSF53850">
    <property type="entry name" value="Periplasmic binding protein-like II"/>
    <property type="match status" value="1"/>
</dbReference>
<organism evidence="6 7">
    <name type="scientific">Parendozoicomonas callyspongiae</name>
    <dbReference type="NCBI Taxonomy" id="2942213"/>
    <lineage>
        <taxon>Bacteria</taxon>
        <taxon>Pseudomonadati</taxon>
        <taxon>Pseudomonadota</taxon>
        <taxon>Gammaproteobacteria</taxon>
        <taxon>Oceanospirillales</taxon>
        <taxon>Endozoicomonadaceae</taxon>
        <taxon>Parendozoicomonas</taxon>
    </lineage>
</organism>
<dbReference type="SUPFAM" id="SSF46785">
    <property type="entry name" value="Winged helix' DNA-binding domain"/>
    <property type="match status" value="1"/>
</dbReference>
<dbReference type="Gene3D" id="3.40.190.290">
    <property type="match status" value="1"/>
</dbReference>
<sequence length="310" mass="35888">MDKFLHQFKVIAESGSFSHASEMLHISQPALTQNIKKLESRYEISLFNRSHQGVSLTAYGQILYGHVRAMENIEKQANEKIEEFKNKKGRSLLIGTGHFFWELYLKDALRKYHSIAPKASLHIEFGNNLYLFDRTLSGHLDIIFGHEILGLSHNSDMVFMPLLESDRAWFVRSSHPLAGKKACYTDMDSFPLLEITGHDSRYKEYIKHVEENPIEQERLESDHRVIMSTNSITAGLEFLQTQDVILGFPIEYRSFMEQHDIVPLQLDTPPLKERIGAYYRNNGLNSSLEELIQILIPIVKPVFDTFRYQI</sequence>
<reference evidence="6 7" key="1">
    <citation type="submission" date="2022-05" db="EMBL/GenBank/DDBJ databases">
        <authorList>
            <person name="Park J.-S."/>
        </authorList>
    </citation>
    <scope>NUCLEOTIDE SEQUENCE [LARGE SCALE GENOMIC DNA]</scope>
    <source>
        <strain evidence="6 7">2012CJ34-2</strain>
    </source>
</reference>
<dbReference type="InterPro" id="IPR005119">
    <property type="entry name" value="LysR_subst-bd"/>
</dbReference>
<evidence type="ECO:0000256" key="4">
    <source>
        <dbReference type="ARBA" id="ARBA00023163"/>
    </source>
</evidence>
<feature type="domain" description="HTH lysR-type" evidence="5">
    <location>
        <begin position="8"/>
        <end position="57"/>
    </location>
</feature>
<evidence type="ECO:0000256" key="1">
    <source>
        <dbReference type="ARBA" id="ARBA00009437"/>
    </source>
</evidence>
<dbReference type="PANTHER" id="PTHR30126">
    <property type="entry name" value="HTH-TYPE TRANSCRIPTIONAL REGULATOR"/>
    <property type="match status" value="1"/>
</dbReference>
<accession>A0ABT0PEG3</accession>
<comment type="similarity">
    <text evidence="1">Belongs to the LysR transcriptional regulatory family.</text>
</comment>
<evidence type="ECO:0000256" key="2">
    <source>
        <dbReference type="ARBA" id="ARBA00023015"/>
    </source>
</evidence>
<protein>
    <submittedName>
        <fullName evidence="6">LysR family transcriptional regulator</fullName>
    </submittedName>
</protein>
<dbReference type="Proteomes" id="UP001203338">
    <property type="component" value="Unassembled WGS sequence"/>
</dbReference>
<dbReference type="RefSeq" id="WP_249698710.1">
    <property type="nucleotide sequence ID" value="NZ_JAMFLX010000007.1"/>
</dbReference>
<dbReference type="PANTHER" id="PTHR30126:SF97">
    <property type="entry name" value="HTH-TYPE TRANSCRIPTIONAL REGULATOR ABGR"/>
    <property type="match status" value="1"/>
</dbReference>
<keyword evidence="2" id="KW-0805">Transcription regulation</keyword>
<dbReference type="PRINTS" id="PR00039">
    <property type="entry name" value="HTHLYSR"/>
</dbReference>
<dbReference type="PROSITE" id="PS50931">
    <property type="entry name" value="HTH_LYSR"/>
    <property type="match status" value="1"/>
</dbReference>
<name>A0ABT0PEG3_9GAMM</name>
<dbReference type="EMBL" id="JAMFLX010000007">
    <property type="protein sequence ID" value="MCL6269646.1"/>
    <property type="molecule type" value="Genomic_DNA"/>
</dbReference>
<keyword evidence="4" id="KW-0804">Transcription</keyword>
<dbReference type="Gene3D" id="1.10.10.10">
    <property type="entry name" value="Winged helix-like DNA-binding domain superfamily/Winged helix DNA-binding domain"/>
    <property type="match status" value="1"/>
</dbReference>
<evidence type="ECO:0000256" key="3">
    <source>
        <dbReference type="ARBA" id="ARBA00023125"/>
    </source>
</evidence>
<dbReference type="InterPro" id="IPR036388">
    <property type="entry name" value="WH-like_DNA-bd_sf"/>
</dbReference>
<dbReference type="InterPro" id="IPR036390">
    <property type="entry name" value="WH_DNA-bd_sf"/>
</dbReference>
<gene>
    <name evidence="6" type="ORF">M3P05_06785</name>
</gene>
<dbReference type="Pfam" id="PF03466">
    <property type="entry name" value="LysR_substrate"/>
    <property type="match status" value="1"/>
</dbReference>
<proteinExistence type="inferred from homology"/>
<comment type="caution">
    <text evidence="6">The sequence shown here is derived from an EMBL/GenBank/DDBJ whole genome shotgun (WGS) entry which is preliminary data.</text>
</comment>
<evidence type="ECO:0000259" key="5">
    <source>
        <dbReference type="PROSITE" id="PS50931"/>
    </source>
</evidence>
<keyword evidence="7" id="KW-1185">Reference proteome</keyword>
<dbReference type="CDD" id="cd05466">
    <property type="entry name" value="PBP2_LTTR_substrate"/>
    <property type="match status" value="1"/>
</dbReference>
<keyword evidence="3" id="KW-0238">DNA-binding</keyword>
<evidence type="ECO:0000313" key="7">
    <source>
        <dbReference type="Proteomes" id="UP001203338"/>
    </source>
</evidence>
<dbReference type="Pfam" id="PF00126">
    <property type="entry name" value="HTH_1"/>
    <property type="match status" value="1"/>
</dbReference>
<evidence type="ECO:0000313" key="6">
    <source>
        <dbReference type="EMBL" id="MCL6269646.1"/>
    </source>
</evidence>